<keyword evidence="1" id="KW-0472">Membrane</keyword>
<reference evidence="3 4" key="1">
    <citation type="submission" date="2015-04" db="EMBL/GenBank/DDBJ databases">
        <title>The draft genome sequence of Roseovarius sp.R12b.</title>
        <authorList>
            <person name="Li G."/>
            <person name="Lai Q."/>
            <person name="Shao Z."/>
            <person name="Yan P."/>
        </authorList>
    </citation>
    <scope>NUCLEOTIDE SEQUENCE [LARGE SCALE GENOMIC DNA]</scope>
    <source>
        <strain evidence="3 4">R12B</strain>
    </source>
</reference>
<sequence length="475" mass="53019">MQLAKNICIFSDGTGQMGGARPDQHLSNVYKMYRAMRPGPDSPISPKDQVAFYDPGLGTGERGGVLSRIKPVLESSVGTGIDHNIIDCYEQIIAHYEPGDRVLLFGFSRGAYTVRALANVMNLCGIPTRMPDGSPVPRYGPGLRKIAKDAVTFVYNHGAGKPRTEQPYYDRREELGRRFRQKYSSAPIEGEDVQGNVQPHFIGVFDTVASLRTAVVRTLVWGVTIAVGAAFVASLARDWPWVATALLGLTGAALTWQLAKLLVDNFKFFSEDPNRKLKLWRLSDWAQILGTGHFAAWNKKNYDKWLDPDVQHARHAMAIDEDRADFPRVGWASVAAAVETKARRPEWLKQVWFPGCHSDIGGSYPEAESRLSDIALDWMVKELQECVPSIQINEHMLNRAPDPLGLQHREDAMVSFGALRIPWKKGVREVGDDFLLHPSVKTRMKAAAVVQSGDVKSYRPEQLRSRTGLSSFYEQ</sequence>
<comment type="caution">
    <text evidence="3">The sequence shown here is derived from an EMBL/GenBank/DDBJ whole genome shotgun (WGS) entry which is preliminary data.</text>
</comment>
<protein>
    <recommendedName>
        <fullName evidence="2">T6SS Phospholipase effector Tle1-like catalytic domain-containing protein</fullName>
    </recommendedName>
</protein>
<keyword evidence="1" id="KW-0812">Transmembrane</keyword>
<evidence type="ECO:0000259" key="2">
    <source>
        <dbReference type="Pfam" id="PF09994"/>
    </source>
</evidence>
<dbReference type="PATRIC" id="fig|1641875.4.peg.2014"/>
<feature type="domain" description="T6SS Phospholipase effector Tle1-like catalytic" evidence="2">
    <location>
        <begin position="299"/>
        <end position="382"/>
    </location>
</feature>
<dbReference type="EMBL" id="LAXJ01000023">
    <property type="protein sequence ID" value="KRS11078.1"/>
    <property type="molecule type" value="Genomic_DNA"/>
</dbReference>
<name>A0A0T5NQU5_9RHOB</name>
<proteinExistence type="predicted"/>
<dbReference type="AlphaFoldDB" id="A0A0T5NQU5"/>
<organism evidence="3 4">
    <name type="scientific">Roseovarius atlanticus</name>
    <dbReference type="NCBI Taxonomy" id="1641875"/>
    <lineage>
        <taxon>Bacteria</taxon>
        <taxon>Pseudomonadati</taxon>
        <taxon>Pseudomonadota</taxon>
        <taxon>Alphaproteobacteria</taxon>
        <taxon>Rhodobacterales</taxon>
        <taxon>Roseobacteraceae</taxon>
        <taxon>Roseovarius</taxon>
    </lineage>
</organism>
<feature type="domain" description="T6SS Phospholipase effector Tle1-like catalytic" evidence="2">
    <location>
        <begin position="5"/>
        <end position="214"/>
    </location>
</feature>
<dbReference type="PANTHER" id="PTHR33840:SF1">
    <property type="entry name" value="TLE1 PHOSPHOLIPASE DOMAIN-CONTAINING PROTEIN"/>
    <property type="match status" value="1"/>
</dbReference>
<evidence type="ECO:0000313" key="4">
    <source>
        <dbReference type="Proteomes" id="UP000051295"/>
    </source>
</evidence>
<evidence type="ECO:0000313" key="3">
    <source>
        <dbReference type="EMBL" id="KRS11078.1"/>
    </source>
</evidence>
<gene>
    <name evidence="3" type="ORF">XM53_17560</name>
</gene>
<dbReference type="Proteomes" id="UP000051295">
    <property type="component" value="Unassembled WGS sequence"/>
</dbReference>
<dbReference type="InterPro" id="IPR018712">
    <property type="entry name" value="Tle1-like_cat"/>
</dbReference>
<dbReference type="PANTHER" id="PTHR33840">
    <property type="match status" value="1"/>
</dbReference>
<feature type="transmembrane region" description="Helical" evidence="1">
    <location>
        <begin position="239"/>
        <end position="259"/>
    </location>
</feature>
<keyword evidence="4" id="KW-1185">Reference proteome</keyword>
<feature type="transmembrane region" description="Helical" evidence="1">
    <location>
        <begin position="214"/>
        <end position="233"/>
    </location>
</feature>
<keyword evidence="1" id="KW-1133">Transmembrane helix</keyword>
<accession>A0A0T5NQU5</accession>
<dbReference type="Pfam" id="PF09994">
    <property type="entry name" value="T6SS_Tle1-like_cat"/>
    <property type="match status" value="2"/>
</dbReference>
<evidence type="ECO:0000256" key="1">
    <source>
        <dbReference type="SAM" id="Phobius"/>
    </source>
</evidence>